<comment type="caution">
    <text evidence="2">The sequence shown here is derived from an EMBL/GenBank/DDBJ whole genome shotgun (WGS) entry which is preliminary data.</text>
</comment>
<proteinExistence type="predicted"/>
<dbReference type="Proteomes" id="UP000017980">
    <property type="component" value="Unassembled WGS sequence"/>
</dbReference>
<dbReference type="RefSeq" id="WP_022072346.1">
    <property type="nucleotide sequence ID" value="NZ_HF999329.1"/>
</dbReference>
<name>R5XFJ9_9FIRM</name>
<dbReference type="AlphaFoldDB" id="R5XFJ9"/>
<dbReference type="EMBL" id="CBBD010000050">
    <property type="protein sequence ID" value="CDA11189.1"/>
    <property type="molecule type" value="Genomic_DNA"/>
</dbReference>
<feature type="compositionally biased region" description="Low complexity" evidence="1">
    <location>
        <begin position="103"/>
        <end position="116"/>
    </location>
</feature>
<organism evidence="2 3">
    <name type="scientific">Intestinibacter bartlettii CAG:1329</name>
    <dbReference type="NCBI Taxonomy" id="1263063"/>
    <lineage>
        <taxon>Bacteria</taxon>
        <taxon>Bacillati</taxon>
        <taxon>Bacillota</taxon>
        <taxon>Clostridia</taxon>
        <taxon>Peptostreptococcales</taxon>
        <taxon>Peptostreptococcaceae</taxon>
        <taxon>Intestinibacter</taxon>
    </lineage>
</organism>
<protein>
    <submittedName>
        <fullName evidence="2">Uncharacterized protein</fullName>
    </submittedName>
</protein>
<sequence length="127" mass="13652">MDLKGYLTEIKKDKFCSDIRDEIVTAFEKLIQEIEEKGGVPGTDGRGIVSFEKTNTNGLVDTYTITYTDNTKTVFQITNGGSGGSGETPSSGLDVKYDEETGDLSITSGSSSPGTDTDVDAIWEGEY</sequence>
<evidence type="ECO:0000256" key="1">
    <source>
        <dbReference type="SAM" id="MobiDB-lite"/>
    </source>
</evidence>
<reference evidence="2" key="1">
    <citation type="submission" date="2012-11" db="EMBL/GenBank/DDBJ databases">
        <title>Dependencies among metagenomic species, viruses, plasmids and units of genetic variation.</title>
        <authorList>
            <person name="Nielsen H.B."/>
            <person name="Almeida M."/>
            <person name="Juncker A.S."/>
            <person name="Rasmussen S."/>
            <person name="Li J."/>
            <person name="Sunagawa S."/>
            <person name="Plichta D."/>
            <person name="Gautier L."/>
            <person name="Le Chatelier E."/>
            <person name="Peletier E."/>
            <person name="Bonde I."/>
            <person name="Nielsen T."/>
            <person name="Manichanh C."/>
            <person name="Arumugam M."/>
            <person name="Batto J."/>
            <person name="Santos M.B.Q.D."/>
            <person name="Blom N."/>
            <person name="Borruel N."/>
            <person name="Burgdorf K.S."/>
            <person name="Boumezbeur F."/>
            <person name="Casellas F."/>
            <person name="Dore J."/>
            <person name="Guarner F."/>
            <person name="Hansen T."/>
            <person name="Hildebrand F."/>
            <person name="Kaas R.S."/>
            <person name="Kennedy S."/>
            <person name="Kristiansen K."/>
            <person name="Kultima J.R."/>
            <person name="Leonard P."/>
            <person name="Levenez F."/>
            <person name="Lund O."/>
            <person name="Moumen B."/>
            <person name="Le Paslier D."/>
            <person name="Pons N."/>
            <person name="Pedersen O."/>
            <person name="Prifti E."/>
            <person name="Qin J."/>
            <person name="Raes J."/>
            <person name="Tap J."/>
            <person name="Tims S."/>
            <person name="Ussery D.W."/>
            <person name="Yamada T."/>
            <person name="MetaHit consortium"/>
            <person name="Renault P."/>
            <person name="Sicheritz-Ponten T."/>
            <person name="Bork P."/>
            <person name="Wang J."/>
            <person name="Brunak S."/>
            <person name="Ehrlich S.D."/>
        </authorList>
    </citation>
    <scope>NUCLEOTIDE SEQUENCE [LARGE SCALE GENOMIC DNA]</scope>
</reference>
<gene>
    <name evidence="2" type="ORF">BN488_02216</name>
</gene>
<evidence type="ECO:0000313" key="3">
    <source>
        <dbReference type="Proteomes" id="UP000017980"/>
    </source>
</evidence>
<accession>R5XFJ9</accession>
<feature type="compositionally biased region" description="Acidic residues" evidence="1">
    <location>
        <begin position="117"/>
        <end position="127"/>
    </location>
</feature>
<evidence type="ECO:0000313" key="2">
    <source>
        <dbReference type="EMBL" id="CDA11189.1"/>
    </source>
</evidence>
<feature type="region of interest" description="Disordered" evidence="1">
    <location>
        <begin position="78"/>
        <end position="127"/>
    </location>
</feature>